<organism evidence="2">
    <name type="scientific">Notodromas monacha</name>
    <dbReference type="NCBI Taxonomy" id="399045"/>
    <lineage>
        <taxon>Eukaryota</taxon>
        <taxon>Metazoa</taxon>
        <taxon>Ecdysozoa</taxon>
        <taxon>Arthropoda</taxon>
        <taxon>Crustacea</taxon>
        <taxon>Oligostraca</taxon>
        <taxon>Ostracoda</taxon>
        <taxon>Podocopa</taxon>
        <taxon>Podocopida</taxon>
        <taxon>Cypridocopina</taxon>
        <taxon>Cypridoidea</taxon>
        <taxon>Cyprididae</taxon>
        <taxon>Notodromas</taxon>
    </lineage>
</organism>
<dbReference type="EMBL" id="OA882191">
    <property type="protein sequence ID" value="CAD7273643.1"/>
    <property type="molecule type" value="Genomic_DNA"/>
</dbReference>
<dbReference type="AlphaFoldDB" id="A0A7R9BH47"/>
<evidence type="ECO:0000256" key="1">
    <source>
        <dbReference type="SAM" id="MobiDB-lite"/>
    </source>
</evidence>
<proteinExistence type="predicted"/>
<feature type="compositionally biased region" description="Basic and acidic residues" evidence="1">
    <location>
        <begin position="29"/>
        <end position="43"/>
    </location>
</feature>
<protein>
    <submittedName>
        <fullName evidence="2">Uncharacterized protein</fullName>
    </submittedName>
</protein>
<dbReference type="Proteomes" id="UP000678499">
    <property type="component" value="Unassembled WGS sequence"/>
</dbReference>
<keyword evidence="3" id="KW-1185">Reference proteome</keyword>
<dbReference type="EMBL" id="CAJPEX010000154">
    <property type="protein sequence ID" value="CAG0913795.1"/>
    <property type="molecule type" value="Genomic_DNA"/>
</dbReference>
<name>A0A7R9BH47_9CRUS</name>
<feature type="compositionally biased region" description="Polar residues" evidence="1">
    <location>
        <begin position="44"/>
        <end position="54"/>
    </location>
</feature>
<sequence>MEVKKKKQDETPVRKFAALKKITKRKREKVTVTKKDCPPKSKNDCASGSGQTKASPEILPGLRRSNNSMANALDELDTSSEMPERSYGKDRARNLNTNEVADENPERIVFEDEKENLDLEEDITRTLRVLCHSEWEVSRNLLPLIKKRHEVFHDLVFTYWNNFMARNRKVFEHIFIRQEMLNVLPDFEKYLSDIKLEKPTSEPAVFKSTLQESNKDSACSSIEEKRRVPGPLVPWLTEVKIPPHFSSMIIAEENHFRSFFDYESSKWIKKELKSIEAIFLRKELASILAHFEKVSKQLDVEESIVRNSKQPASTVRSTDDDSETEDLLEIFRFGIEGFVRSISLTSEDEPMPTEKCNAWIRDVTRRFTEVPTELLEDEDFLKVFEDILTSASLINPPKIEDGNLLAERISWNTEFMLKADLIETWLRSQESILSSLMECPSSTLMDVEPDEKVSDA</sequence>
<evidence type="ECO:0000313" key="3">
    <source>
        <dbReference type="Proteomes" id="UP000678499"/>
    </source>
</evidence>
<feature type="region of interest" description="Disordered" evidence="1">
    <location>
        <begin position="21"/>
        <end position="65"/>
    </location>
</feature>
<gene>
    <name evidence="2" type="ORF">NMOB1V02_LOCUS1518</name>
</gene>
<reference evidence="2" key="1">
    <citation type="submission" date="2020-11" db="EMBL/GenBank/DDBJ databases">
        <authorList>
            <person name="Tran Van P."/>
        </authorList>
    </citation>
    <scope>NUCLEOTIDE SEQUENCE</scope>
</reference>
<accession>A0A7R9BH47</accession>
<evidence type="ECO:0000313" key="2">
    <source>
        <dbReference type="EMBL" id="CAD7273643.1"/>
    </source>
</evidence>